<reference evidence="1 2" key="1">
    <citation type="submission" date="2019-07" db="EMBL/GenBank/DDBJ databases">
        <authorList>
            <person name="Kim J."/>
        </authorList>
    </citation>
    <scope>NUCLEOTIDE SEQUENCE [LARGE SCALE GENOMIC DNA]</scope>
    <source>
        <strain evidence="1 2">N4</strain>
    </source>
</reference>
<dbReference type="EMBL" id="VNJK01000006">
    <property type="protein sequence ID" value="TVX86034.1"/>
    <property type="molecule type" value="Genomic_DNA"/>
</dbReference>
<dbReference type="RefSeq" id="WP_144994809.1">
    <property type="nucleotide sequence ID" value="NZ_VNJK01000006.1"/>
</dbReference>
<dbReference type="OrthoDB" id="8265788at2"/>
<dbReference type="Proteomes" id="UP000318102">
    <property type="component" value="Unassembled WGS sequence"/>
</dbReference>
<sequence length="135" mass="15183">MGVKFDKKKAVGTAVIKKEITESDIENIIVTSFEGGSNSWLGLDNISEEMQSKPKGVPWSTWTARLLIDGKSIKLYDVTGEIEDDSEWILTLEKIIKGFQLNCEKRPFDCDLEQGDAITSDCIVQYALFDKLVFN</sequence>
<organism evidence="1 2">
    <name type="scientific">Paenibacillus agilis</name>
    <dbReference type="NCBI Taxonomy" id="3020863"/>
    <lineage>
        <taxon>Bacteria</taxon>
        <taxon>Bacillati</taxon>
        <taxon>Bacillota</taxon>
        <taxon>Bacilli</taxon>
        <taxon>Bacillales</taxon>
        <taxon>Paenibacillaceae</taxon>
        <taxon>Paenibacillus</taxon>
    </lineage>
</organism>
<evidence type="ECO:0000313" key="1">
    <source>
        <dbReference type="EMBL" id="TVX86034.1"/>
    </source>
</evidence>
<evidence type="ECO:0000313" key="2">
    <source>
        <dbReference type="Proteomes" id="UP000318102"/>
    </source>
</evidence>
<gene>
    <name evidence="1" type="ORF">FPZ44_24130</name>
</gene>
<name>A0A559IEE6_9BACL</name>
<dbReference type="AlphaFoldDB" id="A0A559IEE6"/>
<keyword evidence="2" id="KW-1185">Reference proteome</keyword>
<accession>A0A559IEE6</accession>
<protein>
    <submittedName>
        <fullName evidence="1">Uncharacterized protein</fullName>
    </submittedName>
</protein>
<comment type="caution">
    <text evidence="1">The sequence shown here is derived from an EMBL/GenBank/DDBJ whole genome shotgun (WGS) entry which is preliminary data.</text>
</comment>
<proteinExistence type="predicted"/>